<organism evidence="15 16">
    <name type="scientific">Psittacicella hinzii</name>
    <dbReference type="NCBI Taxonomy" id="2028575"/>
    <lineage>
        <taxon>Bacteria</taxon>
        <taxon>Pseudomonadati</taxon>
        <taxon>Pseudomonadota</taxon>
        <taxon>Gammaproteobacteria</taxon>
        <taxon>Pasteurellales</taxon>
        <taxon>Psittacicellaceae</taxon>
        <taxon>Psittacicella</taxon>
    </lineage>
</organism>
<feature type="site" description="Interaction with DNA" evidence="11">
    <location>
        <position position="33"/>
    </location>
</feature>
<comment type="similarity">
    <text evidence="2 11">Belongs to the type IA topoisomerase family.</text>
</comment>
<dbReference type="SMART" id="SM00437">
    <property type="entry name" value="TOP1Ac"/>
    <property type="match status" value="1"/>
</dbReference>
<dbReference type="InterPro" id="IPR013825">
    <property type="entry name" value="Topo_IA_cen_sub2"/>
</dbReference>
<evidence type="ECO:0000256" key="4">
    <source>
        <dbReference type="ARBA" id="ARBA00022737"/>
    </source>
</evidence>
<dbReference type="InterPro" id="IPR000380">
    <property type="entry name" value="Topo_IA"/>
</dbReference>
<dbReference type="Pfam" id="PF21372">
    <property type="entry name" value="Zn_ribbon_bTOP1"/>
    <property type="match status" value="1"/>
</dbReference>
<dbReference type="EC" id="5.6.2.1" evidence="11"/>
<dbReference type="Gene3D" id="1.10.290.10">
    <property type="entry name" value="Topoisomerase I, domain 4"/>
    <property type="match status" value="1"/>
</dbReference>
<dbReference type="CDD" id="cd03363">
    <property type="entry name" value="TOPRIM_TopoIA_TopoI"/>
    <property type="match status" value="1"/>
</dbReference>
<dbReference type="Proteomes" id="UP000265916">
    <property type="component" value="Unassembled WGS sequence"/>
</dbReference>
<comment type="catalytic activity">
    <reaction evidence="1 11">
        <text>ATP-independent breakage of single-stranded DNA, followed by passage and rejoining.</text>
        <dbReference type="EC" id="5.6.2.1"/>
    </reaction>
</comment>
<gene>
    <name evidence="11 15" type="primary">topA</name>
    <name evidence="15" type="ORF">CKF58_02870</name>
</gene>
<accession>A0A3A1YLB7</accession>
<feature type="domain" description="Toprim" evidence="13">
    <location>
        <begin position="3"/>
        <end position="136"/>
    </location>
</feature>
<dbReference type="InterPro" id="IPR006171">
    <property type="entry name" value="TOPRIM_dom"/>
</dbReference>
<feature type="site" description="Interaction with DNA" evidence="11">
    <location>
        <position position="162"/>
    </location>
</feature>
<dbReference type="InterPro" id="IPR013263">
    <property type="entry name" value="TopoI_Znr_bac"/>
</dbReference>
<keyword evidence="9 11" id="KW-0238">DNA-binding</keyword>
<evidence type="ECO:0000256" key="10">
    <source>
        <dbReference type="ARBA" id="ARBA00023235"/>
    </source>
</evidence>
<dbReference type="GO" id="GO:0006265">
    <property type="term" value="P:DNA topological change"/>
    <property type="evidence" value="ECO:0007669"/>
    <property type="project" value="UniProtKB-UniRule"/>
</dbReference>
<feature type="compositionally biased region" description="Basic residues" evidence="12">
    <location>
        <begin position="874"/>
        <end position="885"/>
    </location>
</feature>
<dbReference type="NCBIfam" id="TIGR01051">
    <property type="entry name" value="topA_bact"/>
    <property type="match status" value="1"/>
</dbReference>
<dbReference type="InterPro" id="IPR023405">
    <property type="entry name" value="Topo_IA_core_domain"/>
</dbReference>
<feature type="compositionally biased region" description="Low complexity" evidence="12">
    <location>
        <begin position="862"/>
        <end position="873"/>
    </location>
</feature>
<dbReference type="Pfam" id="PF08272">
    <property type="entry name" value="Zn_Ribbon_Topo"/>
    <property type="match status" value="1"/>
</dbReference>
<keyword evidence="7" id="KW-0460">Magnesium</keyword>
<dbReference type="InterPro" id="IPR013826">
    <property type="entry name" value="Topo_IA_cen_sub3"/>
</dbReference>
<dbReference type="GO" id="GO:0003677">
    <property type="term" value="F:DNA binding"/>
    <property type="evidence" value="ECO:0007669"/>
    <property type="project" value="UniProtKB-KW"/>
</dbReference>
<sequence>MAKSLVIVESPNKTATIKKYLSDDFIVLSSVGHIRDLPTNSEFAPIVKRGVKLSDEQKLNNKVLKMGINPVNWEGDFHIMEEKRKVVAELKATAKQCDTIYLATDLDREGESIAWHLQEVLGPGKTYKRVIFNEITQSAIKKAFAKPITLNMDRVHAHQTRRYLDRIVGFLLSPLLISKAGRGLSAGRVQSVATRLIVEREREIRKFMPTEYWSIFAFAGKFDFDLHSIDGKRLVSPADANPFYIPNQEQALQHLENIKNGNAVITSIDVKDSSSSPSAPFTTSTLQQRASSLLGYDVRTTMSLAQYLYEMGYITYMRTDSVNISAEARDMAEKYIKSEYGEQYWDGNRQYATNNANSQEAHEAIRPTNLNLVLPPASRGARLYNLIKQQFLASLMANAISQNTNINVGVENEHKYNLRFSASLLKFAGFKRAFGNQADKLVDVTGNLKVGDSVKFTSLDKQQNFTNPPSRYSEASLVKELEKRSIGRPSTYASIISTIQDRGYVTLENRRFFAEKIAEIVTDSLSVSFPEIMDYDFTAQMESSLDEIANGKKDWTSELDTFWAEFKQKLIAAAKPADQGGMPNKQLVPTDFLCPTCGKHHMALQFSKTGTFLTCMGYENKGEDKCHRSVTLVKGDEIIGEQKAEHEHEHQHLHDAKRCPKCQSVLDEFYIDTKHKLYICSNMPSCTFTQVEQGQFINNAQLDALPCDKCGEPMELKVGPFGKYMLCGACGNTRRVLASGEIAPPKQPAIEFPELKCQNGTSYFVLRNSAKGIFFGANNFPRCRETQLAKVEVLATYKDRLPEELHYLAQGPTEDNLGNKTVVRYAVKTKSQYIGSVDQESNKLTKFRADYEDGKWVVTAEASETSAKSTSKSSTKKAATKKKSTAKSTSKSSSVTASSKATKASTKAATKTAAKATAKTTKAATKATRAKATKSDTKTTTKAAKSSSKTTTKTTRKSKTEQ</sequence>
<feature type="region of interest" description="Interaction with DNA" evidence="11">
    <location>
        <begin position="185"/>
        <end position="190"/>
    </location>
</feature>
<dbReference type="GO" id="GO:0005694">
    <property type="term" value="C:chromosome"/>
    <property type="evidence" value="ECO:0007669"/>
    <property type="project" value="InterPro"/>
</dbReference>
<evidence type="ECO:0000256" key="2">
    <source>
        <dbReference type="ARBA" id="ARBA00009446"/>
    </source>
</evidence>
<feature type="site" description="Interaction with DNA" evidence="11">
    <location>
        <position position="318"/>
    </location>
</feature>
<dbReference type="Gene3D" id="3.40.50.140">
    <property type="match status" value="1"/>
</dbReference>
<dbReference type="CDD" id="cd00186">
    <property type="entry name" value="TOP1Ac"/>
    <property type="match status" value="1"/>
</dbReference>
<keyword evidence="5" id="KW-0863">Zinc-finger</keyword>
<keyword evidence="4" id="KW-0677">Repeat</keyword>
<evidence type="ECO:0000256" key="7">
    <source>
        <dbReference type="ARBA" id="ARBA00022842"/>
    </source>
</evidence>
<protein>
    <recommendedName>
        <fullName evidence="11">DNA topoisomerase 1</fullName>
        <ecNumber evidence="11">5.6.2.1</ecNumber>
    </recommendedName>
    <alternativeName>
        <fullName evidence="11">DNA topoisomerase I</fullName>
    </alternativeName>
</protein>
<evidence type="ECO:0000259" key="13">
    <source>
        <dbReference type="PROSITE" id="PS50880"/>
    </source>
</evidence>
<evidence type="ECO:0000256" key="8">
    <source>
        <dbReference type="ARBA" id="ARBA00023029"/>
    </source>
</evidence>
<dbReference type="InterPro" id="IPR049330">
    <property type="entry name" value="TOP1_Znf"/>
</dbReference>
<evidence type="ECO:0000313" key="16">
    <source>
        <dbReference type="Proteomes" id="UP000265916"/>
    </source>
</evidence>
<keyword evidence="8 11" id="KW-0799">Topoisomerase</keyword>
<dbReference type="Gene3D" id="2.70.20.10">
    <property type="entry name" value="Topoisomerase I, domain 3"/>
    <property type="match status" value="1"/>
</dbReference>
<proteinExistence type="inferred from homology"/>
<dbReference type="AlphaFoldDB" id="A0A3A1YLB7"/>
<comment type="caution">
    <text evidence="15">The sequence shown here is derived from an EMBL/GenBank/DDBJ whole genome shotgun (WGS) entry which is preliminary data.</text>
</comment>
<name>A0A3A1YLB7_9GAMM</name>
<dbReference type="Pfam" id="PF01131">
    <property type="entry name" value="Topoisom_bac"/>
    <property type="match status" value="1"/>
</dbReference>
<evidence type="ECO:0000313" key="15">
    <source>
        <dbReference type="EMBL" id="RIY39083.1"/>
    </source>
</evidence>
<keyword evidence="16" id="KW-1185">Reference proteome</keyword>
<dbReference type="InterPro" id="IPR028612">
    <property type="entry name" value="Topoisom_1_IA"/>
</dbReference>
<dbReference type="InterPro" id="IPR005733">
    <property type="entry name" value="TopoI_bac-type"/>
</dbReference>
<feature type="site" description="Interaction with DNA" evidence="11">
    <location>
        <position position="165"/>
    </location>
</feature>
<dbReference type="SUPFAM" id="SSF57783">
    <property type="entry name" value="Zinc beta-ribbon"/>
    <property type="match status" value="2"/>
</dbReference>
<keyword evidence="3" id="KW-0479">Metal-binding</keyword>
<dbReference type="InterPro" id="IPR034149">
    <property type="entry name" value="TOPRIM_TopoI"/>
</dbReference>
<dbReference type="EMBL" id="NRJG01000043">
    <property type="protein sequence ID" value="RIY39083.1"/>
    <property type="molecule type" value="Genomic_DNA"/>
</dbReference>
<dbReference type="SMART" id="SM00493">
    <property type="entry name" value="TOPRIM"/>
    <property type="match status" value="1"/>
</dbReference>
<dbReference type="InterPro" id="IPR003602">
    <property type="entry name" value="Topo_IA_DNA-bd_dom"/>
</dbReference>
<dbReference type="Gene3D" id="3.30.65.10">
    <property type="entry name" value="Bacterial Topoisomerase I, domain 1"/>
    <property type="match status" value="1"/>
</dbReference>
<reference evidence="15 16" key="1">
    <citation type="submission" date="2017-08" db="EMBL/GenBank/DDBJ databases">
        <title>Reclassification of Bisgaard taxon 37 and 44.</title>
        <authorList>
            <person name="Christensen H."/>
        </authorList>
    </citation>
    <scope>NUCLEOTIDE SEQUENCE [LARGE SCALE GENOMIC DNA]</scope>
    <source>
        <strain evidence="15 16">111</strain>
    </source>
</reference>
<comment type="caution">
    <text evidence="11">Lacks conserved residue(s) required for the propagation of feature annotation.</text>
</comment>
<dbReference type="PRINTS" id="PR00417">
    <property type="entry name" value="PRTPISMRASEI"/>
</dbReference>
<dbReference type="RefSeq" id="WP_222987674.1">
    <property type="nucleotide sequence ID" value="NZ_NRJG01000043.1"/>
</dbReference>
<dbReference type="PROSITE" id="PS00396">
    <property type="entry name" value="TOPO_IA_1"/>
    <property type="match status" value="1"/>
</dbReference>
<evidence type="ECO:0000256" key="11">
    <source>
        <dbReference type="HAMAP-Rule" id="MF_00952"/>
    </source>
</evidence>
<dbReference type="Pfam" id="PF01396">
    <property type="entry name" value="Zn_ribbon_Top1"/>
    <property type="match status" value="3"/>
</dbReference>
<dbReference type="InterPro" id="IPR013824">
    <property type="entry name" value="Topo_IA_cen_sub1"/>
</dbReference>
<dbReference type="PANTHER" id="PTHR42785">
    <property type="entry name" value="DNA TOPOISOMERASE, TYPE IA, CORE"/>
    <property type="match status" value="1"/>
</dbReference>
<evidence type="ECO:0000256" key="6">
    <source>
        <dbReference type="ARBA" id="ARBA00022833"/>
    </source>
</evidence>
<dbReference type="GO" id="GO:0003917">
    <property type="term" value="F:DNA topoisomerase type I (single strand cut, ATP-independent) activity"/>
    <property type="evidence" value="ECO:0007669"/>
    <property type="project" value="UniProtKB-UniRule"/>
</dbReference>
<feature type="active site" description="O-(5'-phospho-DNA)-tyrosine intermediate" evidence="11">
    <location>
        <position position="316"/>
    </location>
</feature>
<evidence type="ECO:0000256" key="3">
    <source>
        <dbReference type="ARBA" id="ARBA00022723"/>
    </source>
</evidence>
<dbReference type="InterPro" id="IPR003601">
    <property type="entry name" value="Topo_IA_2"/>
</dbReference>
<evidence type="ECO:0000256" key="12">
    <source>
        <dbReference type="SAM" id="MobiDB-lite"/>
    </source>
</evidence>
<feature type="site" description="Interaction with DNA" evidence="11">
    <location>
        <position position="161"/>
    </location>
</feature>
<feature type="domain" description="Topo IA-type catalytic" evidence="14">
    <location>
        <begin position="151"/>
        <end position="571"/>
    </location>
</feature>
<feature type="region of interest" description="Disordered" evidence="12">
    <location>
        <begin position="862"/>
        <end position="962"/>
    </location>
</feature>
<keyword evidence="6" id="KW-0862">Zinc</keyword>
<keyword evidence="10 11" id="KW-0413">Isomerase</keyword>
<dbReference type="InterPro" id="IPR013497">
    <property type="entry name" value="Topo_IA_cen"/>
</dbReference>
<evidence type="ECO:0000259" key="14">
    <source>
        <dbReference type="PROSITE" id="PS52039"/>
    </source>
</evidence>
<dbReference type="PROSITE" id="PS52039">
    <property type="entry name" value="TOPO_IA_2"/>
    <property type="match status" value="1"/>
</dbReference>
<dbReference type="GO" id="GO:0008270">
    <property type="term" value="F:zinc ion binding"/>
    <property type="evidence" value="ECO:0007669"/>
    <property type="project" value="UniProtKB-KW"/>
</dbReference>
<feature type="compositionally biased region" description="Low complexity" evidence="12">
    <location>
        <begin position="886"/>
        <end position="927"/>
    </location>
</feature>
<evidence type="ECO:0000256" key="1">
    <source>
        <dbReference type="ARBA" id="ARBA00000213"/>
    </source>
</evidence>
<dbReference type="SUPFAM" id="SSF56712">
    <property type="entry name" value="Prokaryotic type I DNA topoisomerase"/>
    <property type="match status" value="1"/>
</dbReference>
<dbReference type="SMART" id="SM00436">
    <property type="entry name" value="TOP1Bc"/>
    <property type="match status" value="1"/>
</dbReference>
<dbReference type="HAMAP" id="MF_00952">
    <property type="entry name" value="Topoisom_1_prok"/>
    <property type="match status" value="1"/>
</dbReference>
<dbReference type="PANTHER" id="PTHR42785:SF1">
    <property type="entry name" value="DNA TOPOISOMERASE"/>
    <property type="match status" value="1"/>
</dbReference>
<dbReference type="PROSITE" id="PS50880">
    <property type="entry name" value="TOPRIM"/>
    <property type="match status" value="1"/>
</dbReference>
<dbReference type="Gene3D" id="2.20.25.10">
    <property type="match status" value="1"/>
</dbReference>
<evidence type="ECO:0000256" key="9">
    <source>
        <dbReference type="ARBA" id="ARBA00023125"/>
    </source>
</evidence>
<dbReference type="Gene3D" id="1.10.460.10">
    <property type="entry name" value="Topoisomerase I, domain 2"/>
    <property type="match status" value="1"/>
</dbReference>
<dbReference type="InterPro" id="IPR023406">
    <property type="entry name" value="Topo_IA_AS"/>
</dbReference>
<feature type="site" description="Interaction with DNA" evidence="11">
    <location>
        <position position="502"/>
    </location>
</feature>
<feature type="compositionally biased region" description="Low complexity" evidence="12">
    <location>
        <begin position="940"/>
        <end position="953"/>
    </location>
</feature>
<evidence type="ECO:0000256" key="5">
    <source>
        <dbReference type="ARBA" id="ARBA00022771"/>
    </source>
</evidence>
<dbReference type="InterPro" id="IPR013498">
    <property type="entry name" value="Topo_IA_Znf"/>
</dbReference>
<comment type="subunit">
    <text evidence="11">Monomer.</text>
</comment>
<comment type="function">
    <text evidence="11">Releases the supercoiling and torsional tension of DNA, which is introduced during the DNA replication and transcription, by transiently cleaving and rejoining one strand of the DNA duplex. Introduces a single-strand break via transesterification at a target site in duplex DNA. The scissile phosphodiester is attacked by the catalytic tyrosine of the enzyme, resulting in the formation of a DNA-(5'-phosphotyrosyl)-enzyme intermediate and the expulsion of a 3'-OH DNA strand. The free DNA strand then undergoes passage around the unbroken strand, thus removing DNA supercoils. Finally, in the religation step, the DNA 3'-OH attacks the covalent intermediate to expel the active-site tyrosine and restore the DNA phosphodiester backbone.</text>
</comment>
<dbReference type="Pfam" id="PF01751">
    <property type="entry name" value="Toprim"/>
    <property type="match status" value="1"/>
</dbReference>